<dbReference type="OrthoDB" id="5242705at2759"/>
<dbReference type="PANTHER" id="PTHR35394">
    <property type="entry name" value="DUF3176 DOMAIN-CONTAINING PROTEIN"/>
    <property type="match status" value="1"/>
</dbReference>
<dbReference type="InterPro" id="IPR021514">
    <property type="entry name" value="DUF3176"/>
</dbReference>
<gene>
    <name evidence="3" type="ORF">DM02DRAFT_545137</name>
</gene>
<dbReference type="PANTHER" id="PTHR35394:SF5">
    <property type="entry name" value="DUF3176 DOMAIN-CONTAINING PROTEIN"/>
    <property type="match status" value="1"/>
</dbReference>
<reference evidence="3 4" key="1">
    <citation type="journal article" date="2018" name="Sci. Rep.">
        <title>Comparative genomics provides insights into the lifestyle and reveals functional heterogeneity of dark septate endophytic fungi.</title>
        <authorList>
            <person name="Knapp D.G."/>
            <person name="Nemeth J.B."/>
            <person name="Barry K."/>
            <person name="Hainaut M."/>
            <person name="Henrissat B."/>
            <person name="Johnson J."/>
            <person name="Kuo A."/>
            <person name="Lim J.H.P."/>
            <person name="Lipzen A."/>
            <person name="Nolan M."/>
            <person name="Ohm R.A."/>
            <person name="Tamas L."/>
            <person name="Grigoriev I.V."/>
            <person name="Spatafora J.W."/>
            <person name="Nagy L.G."/>
            <person name="Kovacs G.M."/>
        </authorList>
    </citation>
    <scope>NUCLEOTIDE SEQUENCE [LARGE SCALE GENOMIC DNA]</scope>
    <source>
        <strain evidence="3 4">DSE2036</strain>
    </source>
</reference>
<name>A0A2V1D2D2_9PLEO</name>
<dbReference type="STRING" id="97972.A0A2V1D2D2"/>
<accession>A0A2V1D2D2</accession>
<evidence type="ECO:0000313" key="4">
    <source>
        <dbReference type="Proteomes" id="UP000244855"/>
    </source>
</evidence>
<evidence type="ECO:0000256" key="2">
    <source>
        <dbReference type="SAM" id="Phobius"/>
    </source>
</evidence>
<dbReference type="AlphaFoldDB" id="A0A2V1D2D2"/>
<dbReference type="Pfam" id="PF11374">
    <property type="entry name" value="DUF3176"/>
    <property type="match status" value="1"/>
</dbReference>
<dbReference type="EMBL" id="KZ805781">
    <property type="protein sequence ID" value="PVH91779.1"/>
    <property type="molecule type" value="Genomic_DNA"/>
</dbReference>
<sequence length="658" mass="72909">MPSPSSVPENDKRSSNIAQRIEEGLWRYSLSGNVIKRWLLEIICWWVSAICMAVIIGFLVHYKGKRIPNWPGSLTLNAFIAILSKVSGAALILPVSEALGQLKWTWFQGHSKTMWDFEIFDNASRGPWGSFLLLIRTKGKALAALGALITLFSLALDPFFQQVVDFPDRWALQGTNSSIPRAIAYDPRYTLELRAGQIVAQQDQDIYVVAKKFFYENGTQPVEFGNGTRAEIPISCPTSNCTWPPHQTLGVCSKCADISSMLEFRCLNTTIDWVANLTAAGSEGKYVNGSVCGHFLIAPGLPGPPIMMSGYLKEDITSPAGRAKKGETLLTRMLPLVDVYTKRPLLNGSIHFKNVRNPINDFLVVSTANGVEGVLRNDTPVAHECVLSWCVKTMQSSYFLASFEEKVIETFENNTEGPTPWSSSPLTSQGLSGADIWYNENVTIRAPRAFKSSDIIEYGVVNSTFTKVASVFDDIFPSYYTATSPSSIPILRYKTYITNAPFQKTLDFNPWLGAANNNVTLHMERLATALTNVVRSVPNNPRISGDAFSTVTYVEVRWEWLALPLALLALTLVFLVATIRKTAKEGVWKTSAIATLLYGLPDEMQKKITNSANEGTPRAKAKELRVNLDSNKGWRVSGNLFSPLTPKPKQYQPPPGWI</sequence>
<proteinExistence type="predicted"/>
<keyword evidence="2" id="KW-0812">Transmembrane</keyword>
<feature type="transmembrane region" description="Helical" evidence="2">
    <location>
        <begin position="74"/>
        <end position="93"/>
    </location>
</feature>
<evidence type="ECO:0000256" key="1">
    <source>
        <dbReference type="SAM" id="MobiDB-lite"/>
    </source>
</evidence>
<keyword evidence="2" id="KW-1133">Transmembrane helix</keyword>
<feature type="transmembrane region" description="Helical" evidence="2">
    <location>
        <begin position="38"/>
        <end position="62"/>
    </location>
</feature>
<protein>
    <recommendedName>
        <fullName evidence="5">DUF3176 domain containing protein</fullName>
    </recommendedName>
</protein>
<dbReference type="Proteomes" id="UP000244855">
    <property type="component" value="Unassembled WGS sequence"/>
</dbReference>
<feature type="region of interest" description="Disordered" evidence="1">
    <location>
        <begin position="639"/>
        <end position="658"/>
    </location>
</feature>
<evidence type="ECO:0008006" key="5">
    <source>
        <dbReference type="Google" id="ProtNLM"/>
    </source>
</evidence>
<organism evidence="3 4">
    <name type="scientific">Periconia macrospinosa</name>
    <dbReference type="NCBI Taxonomy" id="97972"/>
    <lineage>
        <taxon>Eukaryota</taxon>
        <taxon>Fungi</taxon>
        <taxon>Dikarya</taxon>
        <taxon>Ascomycota</taxon>
        <taxon>Pezizomycotina</taxon>
        <taxon>Dothideomycetes</taxon>
        <taxon>Pleosporomycetidae</taxon>
        <taxon>Pleosporales</taxon>
        <taxon>Massarineae</taxon>
        <taxon>Periconiaceae</taxon>
        <taxon>Periconia</taxon>
    </lineage>
</organism>
<feature type="transmembrane region" description="Helical" evidence="2">
    <location>
        <begin position="560"/>
        <end position="579"/>
    </location>
</feature>
<evidence type="ECO:0000313" key="3">
    <source>
        <dbReference type="EMBL" id="PVH91779.1"/>
    </source>
</evidence>
<keyword evidence="4" id="KW-1185">Reference proteome</keyword>
<keyword evidence="2" id="KW-0472">Membrane</keyword>